<dbReference type="AlphaFoldDB" id="A0A979GYU1"/>
<name>A0A979GYU1_CHIPD</name>
<dbReference type="EMBL" id="CP001699">
    <property type="protein sequence ID" value="ACU63411.1"/>
    <property type="molecule type" value="Genomic_DNA"/>
</dbReference>
<reference evidence="2" key="1">
    <citation type="submission" date="2009-08" db="EMBL/GenBank/DDBJ databases">
        <title>The complete genome of Chitinophaga pinensis DSM 2588.</title>
        <authorList>
            <consortium name="US DOE Joint Genome Institute (JGI-PGF)"/>
            <person name="Lucas S."/>
            <person name="Copeland A."/>
            <person name="Lapidus A."/>
            <person name="Glavina del Rio T."/>
            <person name="Dalin E."/>
            <person name="Tice H."/>
            <person name="Bruce D."/>
            <person name="Goodwin L."/>
            <person name="Pitluck S."/>
            <person name="Kyrpides N."/>
            <person name="Mavromatis K."/>
            <person name="Ivanova N."/>
            <person name="Mikhailova N."/>
            <person name="Sims D."/>
            <person name="Meinche L."/>
            <person name="Brettin T."/>
            <person name="Detter J.C."/>
            <person name="Han C."/>
            <person name="Larimer F."/>
            <person name="Land M."/>
            <person name="Hauser L."/>
            <person name="Markowitz V."/>
            <person name="Cheng J.-F."/>
            <person name="Hugenholtz P."/>
            <person name="Woyke T."/>
            <person name="Wu D."/>
            <person name="Spring S."/>
            <person name="Klenk H.-P."/>
            <person name="Eisen J.A."/>
        </authorList>
    </citation>
    <scope>NUCLEOTIDE SEQUENCE [LARGE SCALE GENOMIC DNA]</scope>
    <source>
        <strain evidence="2">ATCC 43595 / DSM 2588 / LMG 13176 / NBRC 15968 / NCIMB 11800 / UQM 2034</strain>
    </source>
</reference>
<protein>
    <submittedName>
        <fullName evidence="1">Uncharacterized protein</fullName>
    </submittedName>
</protein>
<evidence type="ECO:0000313" key="2">
    <source>
        <dbReference type="Proteomes" id="UP000002215"/>
    </source>
</evidence>
<dbReference type="Proteomes" id="UP000002215">
    <property type="component" value="Chromosome"/>
</dbReference>
<gene>
    <name evidence="1" type="ordered locus">Cpin_5997</name>
</gene>
<organism evidence="1 2">
    <name type="scientific">Chitinophaga pinensis (strain ATCC 43595 / DSM 2588 / LMG 13176 / NBRC 15968 / NCIMB 11800 / UQM 2034)</name>
    <dbReference type="NCBI Taxonomy" id="485918"/>
    <lineage>
        <taxon>Bacteria</taxon>
        <taxon>Pseudomonadati</taxon>
        <taxon>Bacteroidota</taxon>
        <taxon>Chitinophagia</taxon>
        <taxon>Chitinophagales</taxon>
        <taxon>Chitinophagaceae</taxon>
        <taxon>Chitinophaga</taxon>
    </lineage>
</organism>
<evidence type="ECO:0000313" key="1">
    <source>
        <dbReference type="EMBL" id="ACU63411.1"/>
    </source>
</evidence>
<proteinExistence type="predicted"/>
<dbReference type="KEGG" id="cpi:Cpin_5997"/>
<accession>A0A979GYU1</accession>
<sequence length="96" mass="10865">MIKSDHPTIEPFPPGGADKAANVWIAEFDYIEEAIYEAQRYFDREHNPVSSDGDPLPAKPANVPVRAHFVRNQFAAPYWVMGNVDVRIPGFIGEYF</sequence>
<reference evidence="1 2" key="2">
    <citation type="journal article" date="2010" name="Stand. Genomic Sci.">
        <title>Complete genome sequence of Chitinophaga pinensis type strain (UQM 2034).</title>
        <authorList>
            <person name="Glavina Del Rio T."/>
            <person name="Abt B."/>
            <person name="Spring S."/>
            <person name="Lapidus A."/>
            <person name="Nolan M."/>
            <person name="Tice H."/>
            <person name="Copeland A."/>
            <person name="Cheng J.F."/>
            <person name="Chen F."/>
            <person name="Bruce D."/>
            <person name="Goodwin L."/>
            <person name="Pitluck S."/>
            <person name="Ivanova N."/>
            <person name="Mavromatis K."/>
            <person name="Mikhailova N."/>
            <person name="Pati A."/>
            <person name="Chen A."/>
            <person name="Palaniappan K."/>
            <person name="Land M."/>
            <person name="Hauser L."/>
            <person name="Chang Y.J."/>
            <person name="Jeffries C.D."/>
            <person name="Chain P."/>
            <person name="Saunders E."/>
            <person name="Detter J.C."/>
            <person name="Brettin T."/>
            <person name="Rohde M."/>
            <person name="Goker M."/>
            <person name="Bristow J."/>
            <person name="Eisen J.A."/>
            <person name="Markowitz V."/>
            <person name="Hugenholtz P."/>
            <person name="Kyrpides N.C."/>
            <person name="Klenk H.P."/>
            <person name="Lucas S."/>
        </authorList>
    </citation>
    <scope>NUCLEOTIDE SEQUENCE [LARGE SCALE GENOMIC DNA]</scope>
    <source>
        <strain evidence="2">ATCC 43595 / DSM 2588 / LMG 13176 / NBRC 15968 / NCIMB 11800 / UQM 2034</strain>
    </source>
</reference>